<sequence length="70" mass="6933">MAAEGAGDRLNADAPASRRNDTSLQGTATSTVAAREAGGGVAMEVVLLQLIDTAAFNLAFLAAMEAAAAP</sequence>
<protein>
    <submittedName>
        <fullName evidence="2">Uncharacterized protein</fullName>
    </submittedName>
</protein>
<feature type="region of interest" description="Disordered" evidence="1">
    <location>
        <begin position="1"/>
        <end position="31"/>
    </location>
</feature>
<name>A0A0J9ESD7_AJEDA</name>
<dbReference type="AlphaFoldDB" id="A0A0J9ESD7"/>
<evidence type="ECO:0000313" key="2">
    <source>
        <dbReference type="EMBL" id="KMW69198.1"/>
    </source>
</evidence>
<proteinExistence type="predicted"/>
<accession>A0A0J9ESD7</accession>
<evidence type="ECO:0000256" key="1">
    <source>
        <dbReference type="SAM" id="MobiDB-lite"/>
    </source>
</evidence>
<feature type="compositionally biased region" description="Polar residues" evidence="1">
    <location>
        <begin position="22"/>
        <end position="31"/>
    </location>
</feature>
<reference evidence="2" key="1">
    <citation type="submission" date="2010-03" db="EMBL/GenBank/DDBJ databases">
        <title>Annotation of Blastomyces dermatitidis strain ATCC 18188.</title>
        <authorList>
            <consortium name="The Broad Institute Genome Sequencing Platform"/>
            <consortium name="Broad Institute Genome Sequencing Center for Infectious Disease."/>
            <person name="Cuomo C."/>
            <person name="Klein B."/>
            <person name="Sullivan T."/>
            <person name="Heitman J."/>
            <person name="Young S."/>
            <person name="Zeng Q."/>
            <person name="Gargeya S."/>
            <person name="Alvarado L."/>
            <person name="Berlin A.M."/>
            <person name="Chapman S.B."/>
            <person name="Chen Z."/>
            <person name="Freedman E."/>
            <person name="Gellesch M."/>
            <person name="Goldberg J."/>
            <person name="Griggs A."/>
            <person name="Gujja S."/>
            <person name="Heilman E."/>
            <person name="Heiman D."/>
            <person name="Howarth C."/>
            <person name="Mehta T."/>
            <person name="Neiman D."/>
            <person name="Pearson M."/>
            <person name="Roberts A."/>
            <person name="Saif S."/>
            <person name="Shea T."/>
            <person name="Shenoy N."/>
            <person name="Sisk P."/>
            <person name="Stolte C."/>
            <person name="Sykes S."/>
            <person name="White J."/>
            <person name="Yandava C."/>
            <person name="Haas B."/>
            <person name="Nusbaum C."/>
            <person name="Birren B."/>
        </authorList>
    </citation>
    <scope>NUCLEOTIDE SEQUENCE</scope>
    <source>
        <strain evidence="2">ATCC 18188</strain>
    </source>
</reference>
<feature type="compositionally biased region" description="Basic and acidic residues" evidence="1">
    <location>
        <begin position="1"/>
        <end position="21"/>
    </location>
</feature>
<organism evidence="2">
    <name type="scientific">Ajellomyces dermatitidis (strain ATCC 18188 / CBS 674.68)</name>
    <name type="common">Blastomyces dermatitidis</name>
    <dbReference type="NCBI Taxonomy" id="653446"/>
    <lineage>
        <taxon>Eukaryota</taxon>
        <taxon>Fungi</taxon>
        <taxon>Dikarya</taxon>
        <taxon>Ascomycota</taxon>
        <taxon>Pezizomycotina</taxon>
        <taxon>Eurotiomycetes</taxon>
        <taxon>Eurotiomycetidae</taxon>
        <taxon>Onygenales</taxon>
        <taxon>Ajellomycetaceae</taxon>
        <taxon>Blastomyces</taxon>
    </lineage>
</organism>
<dbReference type="Proteomes" id="UP000007802">
    <property type="component" value="Unassembled WGS sequence"/>
</dbReference>
<gene>
    <name evidence="2" type="ORF">BDDG_13363</name>
</gene>
<dbReference type="EMBL" id="GG749610">
    <property type="protein sequence ID" value="KMW69198.1"/>
    <property type="molecule type" value="Genomic_DNA"/>
</dbReference>